<reference evidence="1 2" key="1">
    <citation type="submission" date="2024-09" db="EMBL/GenBank/DDBJ databases">
        <title>Chromosome-scale assembly of Riccia sorocarpa.</title>
        <authorList>
            <person name="Paukszto L."/>
        </authorList>
    </citation>
    <scope>NUCLEOTIDE SEQUENCE [LARGE SCALE GENOMIC DNA]</scope>
    <source>
        <strain evidence="1">LP-2024</strain>
        <tissue evidence="1">Aerial parts of the thallus</tissue>
    </source>
</reference>
<dbReference type="EMBL" id="JBJQOH010000001">
    <property type="protein sequence ID" value="KAL3700272.1"/>
    <property type="molecule type" value="Genomic_DNA"/>
</dbReference>
<protein>
    <recommendedName>
        <fullName evidence="3">Transposase</fullName>
    </recommendedName>
</protein>
<dbReference type="PANTHER" id="PTHR10775:SF185">
    <property type="entry name" value="OS08G0208400 PROTEIN"/>
    <property type="match status" value="1"/>
</dbReference>
<organism evidence="1 2">
    <name type="scientific">Riccia sorocarpa</name>
    <dbReference type="NCBI Taxonomy" id="122646"/>
    <lineage>
        <taxon>Eukaryota</taxon>
        <taxon>Viridiplantae</taxon>
        <taxon>Streptophyta</taxon>
        <taxon>Embryophyta</taxon>
        <taxon>Marchantiophyta</taxon>
        <taxon>Marchantiopsida</taxon>
        <taxon>Marchantiidae</taxon>
        <taxon>Marchantiales</taxon>
        <taxon>Ricciaceae</taxon>
        <taxon>Riccia</taxon>
    </lineage>
</organism>
<comment type="caution">
    <text evidence="1">The sequence shown here is derived from an EMBL/GenBank/DDBJ whole genome shotgun (WGS) entry which is preliminary data.</text>
</comment>
<keyword evidence="2" id="KW-1185">Reference proteome</keyword>
<dbReference type="Pfam" id="PF02992">
    <property type="entry name" value="Transposase_21"/>
    <property type="match status" value="1"/>
</dbReference>
<name>A0ABD3IDD0_9MARC</name>
<dbReference type="Proteomes" id="UP001633002">
    <property type="component" value="Unassembled WGS sequence"/>
</dbReference>
<sequence length="455" mass="52376">MQHVEAKYECMSNNPRDVRLGLATGGFPVGLSRKSYLIWLVKVINYNIPPWHTTKKGHMLLSLVIPGPKKPAIMDIYLEPLVEELKLLWEGVHVYDASSRCPREDRWFILHVICMWTIHDSPGLGFISGLAVSSTKGCPTCGPHLEAKYSTSLRSMYYQRHEKYLHLDHSLRDDCIDPVSPNMTMIDYLVLEAEIEAGDVPRASLGLNQISILMELPYWDGLLIQHLEDAMHEEARPTCKCPTGYGSNFRMAFTHDDTWTWGKGLKTHDLHKLLQDIISIVMVDLGNDRLRKAIWALSKLLLWVCNKEILAEAMFYRSETLARLDASAPLNSLVDKEDERDVDEVTYGKKTKRKLDKVMFTQAHTFILHNAKCMQSFFQEYESEKVTTCNRRERYTRTFLEYMRDITAGVGSDGVSQDVKNIVLGPYPVAKSYNTIWSTWRRFRRANLHLQSTRT</sequence>
<dbReference type="InterPro" id="IPR004242">
    <property type="entry name" value="Transposase_21"/>
</dbReference>
<evidence type="ECO:0000313" key="1">
    <source>
        <dbReference type="EMBL" id="KAL3700272.1"/>
    </source>
</evidence>
<evidence type="ECO:0008006" key="3">
    <source>
        <dbReference type="Google" id="ProtNLM"/>
    </source>
</evidence>
<proteinExistence type="predicted"/>
<accession>A0ABD3IDD0</accession>
<dbReference type="AlphaFoldDB" id="A0ABD3IDD0"/>
<dbReference type="PANTHER" id="PTHR10775">
    <property type="entry name" value="OS08G0208400 PROTEIN"/>
    <property type="match status" value="1"/>
</dbReference>
<gene>
    <name evidence="1" type="ORF">R1sor_018294</name>
</gene>
<evidence type="ECO:0000313" key="2">
    <source>
        <dbReference type="Proteomes" id="UP001633002"/>
    </source>
</evidence>